<feature type="transmembrane region" description="Helical" evidence="15">
    <location>
        <begin position="49"/>
        <end position="71"/>
    </location>
</feature>
<proteinExistence type="inferred from homology"/>
<evidence type="ECO:0000256" key="14">
    <source>
        <dbReference type="ARBA" id="ARBA00048694"/>
    </source>
</evidence>
<evidence type="ECO:0000256" key="13">
    <source>
        <dbReference type="ARBA" id="ARBA00023136"/>
    </source>
</evidence>
<keyword evidence="12" id="KW-0406">Ion transport</keyword>
<feature type="transmembrane region" description="Helical" evidence="15">
    <location>
        <begin position="796"/>
        <end position="813"/>
    </location>
</feature>
<keyword evidence="4" id="KW-1003">Cell membrane</keyword>
<feature type="domain" description="Cation-transporting P-type ATPase N-terminal" evidence="16">
    <location>
        <begin position="2"/>
        <end position="76"/>
    </location>
</feature>
<dbReference type="Gene3D" id="1.20.1110.10">
    <property type="entry name" value="Calcium-transporting ATPase, transmembrane domain"/>
    <property type="match status" value="1"/>
</dbReference>
<dbReference type="SUPFAM" id="SSF81660">
    <property type="entry name" value="Metal cation-transporting ATPase, ATP-binding domain N"/>
    <property type="match status" value="1"/>
</dbReference>
<dbReference type="EMBL" id="CP106878">
    <property type="protein sequence ID" value="WAA10653.1"/>
    <property type="molecule type" value="Genomic_DNA"/>
</dbReference>
<evidence type="ECO:0000256" key="4">
    <source>
        <dbReference type="ARBA" id="ARBA00022475"/>
    </source>
</evidence>
<evidence type="ECO:0000256" key="15">
    <source>
        <dbReference type="SAM" id="Phobius"/>
    </source>
</evidence>
<feature type="transmembrane region" description="Helical" evidence="15">
    <location>
        <begin position="691"/>
        <end position="716"/>
    </location>
</feature>
<dbReference type="SFLD" id="SFLDG00002">
    <property type="entry name" value="C1.7:_P-type_atpase_like"/>
    <property type="match status" value="1"/>
</dbReference>
<dbReference type="GO" id="GO:0005524">
    <property type="term" value="F:ATP binding"/>
    <property type="evidence" value="ECO:0007669"/>
    <property type="project" value="UniProtKB-KW"/>
</dbReference>
<organism evidence="17 18">
    <name type="scientific">Fervidibacillus albus</name>
    <dbReference type="NCBI Taxonomy" id="2980026"/>
    <lineage>
        <taxon>Bacteria</taxon>
        <taxon>Bacillati</taxon>
        <taxon>Bacillota</taxon>
        <taxon>Bacilli</taxon>
        <taxon>Bacillales</taxon>
        <taxon>Bacillaceae</taxon>
        <taxon>Fervidibacillus</taxon>
    </lineage>
</organism>
<keyword evidence="10" id="KW-1278">Translocase</keyword>
<keyword evidence="5" id="KW-0597">Phosphoprotein</keyword>
<feature type="transmembrane region" description="Helical" evidence="15">
    <location>
        <begin position="772"/>
        <end position="790"/>
    </location>
</feature>
<dbReference type="InterPro" id="IPR001757">
    <property type="entry name" value="P_typ_ATPase"/>
</dbReference>
<dbReference type="InterPro" id="IPR018303">
    <property type="entry name" value="ATPase_P-typ_P_site"/>
</dbReference>
<evidence type="ECO:0000256" key="8">
    <source>
        <dbReference type="ARBA" id="ARBA00022840"/>
    </source>
</evidence>
<dbReference type="Gene3D" id="3.40.1110.10">
    <property type="entry name" value="Calcium-transporting ATPase, cytoplasmic domain N"/>
    <property type="match status" value="1"/>
</dbReference>
<dbReference type="CDD" id="cd02089">
    <property type="entry name" value="P-type_ATPase_Ca_prok"/>
    <property type="match status" value="1"/>
</dbReference>
<accession>A0A9E8RX07</accession>
<comment type="catalytic activity">
    <reaction evidence="14">
        <text>Ca(2+)(in) + ATP + H2O = Ca(2+)(out) + ADP + phosphate + H(+)</text>
        <dbReference type="Rhea" id="RHEA:18105"/>
        <dbReference type="ChEBI" id="CHEBI:15377"/>
        <dbReference type="ChEBI" id="CHEBI:15378"/>
        <dbReference type="ChEBI" id="CHEBI:29108"/>
        <dbReference type="ChEBI" id="CHEBI:30616"/>
        <dbReference type="ChEBI" id="CHEBI:43474"/>
        <dbReference type="ChEBI" id="CHEBI:456216"/>
        <dbReference type="EC" id="7.2.2.10"/>
    </reaction>
</comment>
<dbReference type="SFLD" id="SFLDF00027">
    <property type="entry name" value="p-type_atpase"/>
    <property type="match status" value="1"/>
</dbReference>
<feature type="transmembrane region" description="Helical" evidence="15">
    <location>
        <begin position="867"/>
        <end position="887"/>
    </location>
</feature>
<evidence type="ECO:0000256" key="2">
    <source>
        <dbReference type="ARBA" id="ARBA00005675"/>
    </source>
</evidence>
<dbReference type="GO" id="GO:0005388">
    <property type="term" value="F:P-type calcium transporter activity"/>
    <property type="evidence" value="ECO:0007669"/>
    <property type="project" value="UniProtKB-EC"/>
</dbReference>
<keyword evidence="18" id="KW-1185">Reference proteome</keyword>
<dbReference type="PANTHER" id="PTHR43294:SF21">
    <property type="entry name" value="CATION TRANSPORTING ATPASE"/>
    <property type="match status" value="1"/>
</dbReference>
<sequence>MKYYSMHPEQIIKALNSDLEKGLSEKEVTRRRKQFGFNELQEKEKPSPLLLFFSQFKDFMVIVLLVATFISGLLGEYVDAIVIIAIVFINGILGFFQEYRAEKSLDALKQLSAPVTFVLRNGNWVKIPSIEIVPGDIIQFSAGDRIGADVRLIEASSLEIEESALTGESIPTLKDVKPIFKPSVGIADLSNMAFMGTMVTRGSGKGIVVGTGMKTAVGQIADLIQSTQMLVTPLQRRLEQLGKILITTALILTFVVVLTGIIQGRDIYTMFISGVSLAVAAIPEGLPAIVTVALSLGVQRMIRRNAIVRKLPAVETLGCASVICSDKTGTMTQNKMTVTKVFTDEKIITITGGGDQPVGSFVSGGKKIDPIKDTSIKNMLVMGMLCNHASISREKGKFILDGDPTEGAMLVAGMKAGLNKHRLLQEYQIIHEFPFDSSRKMMTVIVENGKGERFAITKGAPDILIKRSTKVFVKGKEEKMTERTEKRLKFEVEQMAEQALRTIAIVYKRIPRTHTFQQSEVERDFVFLGLQGMIDPPREEVKKAIEECQRAGIQTIMITGDHMTTAKAIGKQLGIFKEGRVAIDGDTLEKMTVEQLEEVVGNVSIFARVSPEHKLKIVQALQNKGHIVAMTGDGVNDAPAIKAADIGIAMGITGTDVAKEASSLILLDDNFATIKVAIEEGRNIYENIRKFIRYLLASNVGEILVMLFSILLTLPLPLVPVQILWVNLVTDGLPAMALGLDKPEENVMLRKPRHPKEGVFARGLGWKIISRGFLIGLATLLAFIITYRAYPNDLTYAQTVAFATIVLAQLIHVFDCRSERSIFSRNPFENRYLVAAVLSSVILMLIVIYVPSLQPIFHTVPIYAKDWLLILAMASIPTFLLAGSFYVRKT</sequence>
<dbReference type="FunFam" id="3.40.50.1000:FF:000028">
    <property type="entry name" value="Calcium-transporting P-type ATPase, putative"/>
    <property type="match status" value="1"/>
</dbReference>
<dbReference type="SUPFAM" id="SSF81653">
    <property type="entry name" value="Calcium ATPase, transduction domain A"/>
    <property type="match status" value="1"/>
</dbReference>
<dbReference type="InterPro" id="IPR004014">
    <property type="entry name" value="ATPase_P-typ_cation-transptr_N"/>
</dbReference>
<reference evidence="17" key="1">
    <citation type="submission" date="2022-09" db="EMBL/GenBank/DDBJ databases">
        <title>Complete Genomes of Fervidibacillus albus and Fervidibacillus halotolerans isolated from tidal flat sediments.</title>
        <authorList>
            <person name="Kwon K.K."/>
            <person name="Yang S.-H."/>
            <person name="Park M.J."/>
            <person name="Oh H.-M."/>
        </authorList>
    </citation>
    <scope>NUCLEOTIDE SEQUENCE</scope>
    <source>
        <strain evidence="17">MEBiC13591</strain>
    </source>
</reference>
<dbReference type="InterPro" id="IPR059000">
    <property type="entry name" value="ATPase_P-type_domA"/>
</dbReference>
<keyword evidence="11 15" id="KW-1133">Transmembrane helix</keyword>
<evidence type="ECO:0000313" key="17">
    <source>
        <dbReference type="EMBL" id="WAA10653.1"/>
    </source>
</evidence>
<dbReference type="SUPFAM" id="SSF81665">
    <property type="entry name" value="Calcium ATPase, transmembrane domain M"/>
    <property type="match status" value="1"/>
</dbReference>
<dbReference type="FunFam" id="2.70.150.10:FF:000160">
    <property type="entry name" value="Sarcoplasmic/endoplasmic reticulum calcium ATPase 1"/>
    <property type="match status" value="1"/>
</dbReference>
<evidence type="ECO:0000256" key="1">
    <source>
        <dbReference type="ARBA" id="ARBA00004651"/>
    </source>
</evidence>
<dbReference type="Gene3D" id="3.40.50.1000">
    <property type="entry name" value="HAD superfamily/HAD-like"/>
    <property type="match status" value="1"/>
</dbReference>
<dbReference type="PROSITE" id="PS00154">
    <property type="entry name" value="ATPASE_E1_E2"/>
    <property type="match status" value="1"/>
</dbReference>
<protein>
    <submittedName>
        <fullName evidence="17">Cation-translocating P-type ATPase</fullName>
    </submittedName>
</protein>
<feature type="transmembrane region" description="Helical" evidence="15">
    <location>
        <begin position="722"/>
        <end position="740"/>
    </location>
</feature>
<evidence type="ECO:0000256" key="5">
    <source>
        <dbReference type="ARBA" id="ARBA00022553"/>
    </source>
</evidence>
<evidence type="ECO:0000256" key="9">
    <source>
        <dbReference type="ARBA" id="ARBA00022842"/>
    </source>
</evidence>
<keyword evidence="8" id="KW-0067">ATP-binding</keyword>
<comment type="similarity">
    <text evidence="2">Belongs to the cation transport ATPase (P-type) (TC 3.A.3) family. Type IIA subfamily.</text>
</comment>
<name>A0A9E8RX07_9BACI</name>
<dbReference type="FunFam" id="1.20.1110.10:FF:000065">
    <property type="entry name" value="Sarcoplasmic/endoplasmic reticulum calcium ATPase 1"/>
    <property type="match status" value="1"/>
</dbReference>
<dbReference type="Pfam" id="PF00122">
    <property type="entry name" value="E1-E2_ATPase"/>
    <property type="match status" value="1"/>
</dbReference>
<evidence type="ECO:0000313" key="18">
    <source>
        <dbReference type="Proteomes" id="UP001164718"/>
    </source>
</evidence>
<keyword evidence="7" id="KW-0547">Nucleotide-binding</keyword>
<dbReference type="SUPFAM" id="SSF56784">
    <property type="entry name" value="HAD-like"/>
    <property type="match status" value="1"/>
</dbReference>
<dbReference type="PRINTS" id="PR00119">
    <property type="entry name" value="CATATPASE"/>
</dbReference>
<evidence type="ECO:0000259" key="16">
    <source>
        <dbReference type="SMART" id="SM00831"/>
    </source>
</evidence>
<keyword evidence="13 15" id="KW-0472">Membrane</keyword>
<dbReference type="AlphaFoldDB" id="A0A9E8RX07"/>
<evidence type="ECO:0000256" key="10">
    <source>
        <dbReference type="ARBA" id="ARBA00022967"/>
    </source>
</evidence>
<dbReference type="PRINTS" id="PR00120">
    <property type="entry name" value="HATPASE"/>
</dbReference>
<comment type="subcellular location">
    <subcellularLocation>
        <location evidence="1">Cell membrane</location>
        <topology evidence="1">Multi-pass membrane protein</topology>
    </subcellularLocation>
</comment>
<dbReference type="Gene3D" id="2.70.150.10">
    <property type="entry name" value="Calcium-transporting ATPase, cytoplasmic transduction domain A"/>
    <property type="match status" value="1"/>
</dbReference>
<evidence type="ECO:0000256" key="7">
    <source>
        <dbReference type="ARBA" id="ARBA00022741"/>
    </source>
</evidence>
<dbReference type="InterPro" id="IPR044492">
    <property type="entry name" value="P_typ_ATPase_HD_dom"/>
</dbReference>
<dbReference type="SMART" id="SM00831">
    <property type="entry name" value="Cation_ATPase_N"/>
    <property type="match status" value="1"/>
</dbReference>
<dbReference type="Pfam" id="PF13246">
    <property type="entry name" value="Cation_ATPase"/>
    <property type="match status" value="1"/>
</dbReference>
<dbReference type="InterPro" id="IPR008250">
    <property type="entry name" value="ATPase_P-typ_transduc_dom_A_sf"/>
</dbReference>
<dbReference type="GO" id="GO:0016887">
    <property type="term" value="F:ATP hydrolysis activity"/>
    <property type="evidence" value="ECO:0007669"/>
    <property type="project" value="InterPro"/>
</dbReference>
<dbReference type="RefSeq" id="WP_275418451.1">
    <property type="nucleotide sequence ID" value="NZ_CP106878.1"/>
</dbReference>
<feature type="transmembrane region" description="Helical" evidence="15">
    <location>
        <begin position="77"/>
        <end position="96"/>
    </location>
</feature>
<feature type="transmembrane region" description="Helical" evidence="15">
    <location>
        <begin position="833"/>
        <end position="852"/>
    </location>
</feature>
<dbReference type="InterPro" id="IPR006068">
    <property type="entry name" value="ATPase_P-typ_cation-transptr_C"/>
</dbReference>
<dbReference type="Pfam" id="PF00689">
    <property type="entry name" value="Cation_ATPase_C"/>
    <property type="match status" value="1"/>
</dbReference>
<dbReference type="InterPro" id="IPR023299">
    <property type="entry name" value="ATPase_P-typ_cyto_dom_N"/>
</dbReference>
<dbReference type="InterPro" id="IPR023214">
    <property type="entry name" value="HAD_sf"/>
</dbReference>
<evidence type="ECO:0000256" key="3">
    <source>
        <dbReference type="ARBA" id="ARBA00022448"/>
    </source>
</evidence>
<keyword evidence="3" id="KW-0813">Transport</keyword>
<dbReference type="Pfam" id="PF00690">
    <property type="entry name" value="Cation_ATPase_N"/>
    <property type="match status" value="1"/>
</dbReference>
<gene>
    <name evidence="17" type="ORF">OE104_04870</name>
</gene>
<dbReference type="KEGG" id="faf:OE104_04870"/>
<dbReference type="NCBIfam" id="TIGR01494">
    <property type="entry name" value="ATPase_P-type"/>
    <property type="match status" value="3"/>
</dbReference>
<feature type="transmembrane region" description="Helical" evidence="15">
    <location>
        <begin position="244"/>
        <end position="262"/>
    </location>
</feature>
<dbReference type="PANTHER" id="PTHR43294">
    <property type="entry name" value="SODIUM/POTASSIUM-TRANSPORTING ATPASE SUBUNIT ALPHA"/>
    <property type="match status" value="1"/>
</dbReference>
<dbReference type="InterPro" id="IPR036412">
    <property type="entry name" value="HAD-like_sf"/>
</dbReference>
<evidence type="ECO:0000256" key="12">
    <source>
        <dbReference type="ARBA" id="ARBA00023065"/>
    </source>
</evidence>
<dbReference type="InterPro" id="IPR050510">
    <property type="entry name" value="Cation_transp_ATPase_P-type"/>
</dbReference>
<dbReference type="Proteomes" id="UP001164718">
    <property type="component" value="Chromosome"/>
</dbReference>
<feature type="transmembrane region" description="Helical" evidence="15">
    <location>
        <begin position="268"/>
        <end position="294"/>
    </location>
</feature>
<dbReference type="GO" id="GO:0005886">
    <property type="term" value="C:plasma membrane"/>
    <property type="evidence" value="ECO:0007669"/>
    <property type="project" value="UniProtKB-SubCell"/>
</dbReference>
<dbReference type="SFLD" id="SFLDS00003">
    <property type="entry name" value="Haloacid_Dehalogenase"/>
    <property type="match status" value="1"/>
</dbReference>
<evidence type="ECO:0000256" key="11">
    <source>
        <dbReference type="ARBA" id="ARBA00022989"/>
    </source>
</evidence>
<evidence type="ECO:0000256" key="6">
    <source>
        <dbReference type="ARBA" id="ARBA00022692"/>
    </source>
</evidence>
<keyword evidence="6 15" id="KW-0812">Transmembrane</keyword>
<keyword evidence="9" id="KW-0460">Magnesium</keyword>
<dbReference type="InterPro" id="IPR023298">
    <property type="entry name" value="ATPase_P-typ_TM_dom_sf"/>
</dbReference>